<evidence type="ECO:0000313" key="1">
    <source>
        <dbReference type="EMBL" id="CAB1438186.1"/>
    </source>
</evidence>
<proteinExistence type="predicted"/>
<organism evidence="1 2">
    <name type="scientific">Pleuronectes platessa</name>
    <name type="common">European plaice</name>
    <dbReference type="NCBI Taxonomy" id="8262"/>
    <lineage>
        <taxon>Eukaryota</taxon>
        <taxon>Metazoa</taxon>
        <taxon>Chordata</taxon>
        <taxon>Craniata</taxon>
        <taxon>Vertebrata</taxon>
        <taxon>Euteleostomi</taxon>
        <taxon>Actinopterygii</taxon>
        <taxon>Neopterygii</taxon>
        <taxon>Teleostei</taxon>
        <taxon>Neoteleostei</taxon>
        <taxon>Acanthomorphata</taxon>
        <taxon>Carangaria</taxon>
        <taxon>Pleuronectiformes</taxon>
        <taxon>Pleuronectoidei</taxon>
        <taxon>Pleuronectidae</taxon>
        <taxon>Pleuronectes</taxon>
    </lineage>
</organism>
<accession>A0A9N7UXI0</accession>
<dbReference type="AlphaFoldDB" id="A0A9N7UXI0"/>
<sequence length="99" mass="10834">MNSHGLAPRLNPSKWCLPKLVSPLSNLFSHRCTHLSWSCVCGPHPVPTNEPEVPTSNLLRVCTKGKEIQVAINPRGQSDFLGTMQPAVQLITCANVKSF</sequence>
<dbReference type="Proteomes" id="UP001153269">
    <property type="component" value="Unassembled WGS sequence"/>
</dbReference>
<keyword evidence="2" id="KW-1185">Reference proteome</keyword>
<reference evidence="1" key="1">
    <citation type="submission" date="2020-03" db="EMBL/GenBank/DDBJ databases">
        <authorList>
            <person name="Weist P."/>
        </authorList>
    </citation>
    <scope>NUCLEOTIDE SEQUENCE</scope>
</reference>
<name>A0A9N7UXI0_PLEPL</name>
<protein>
    <submittedName>
        <fullName evidence="1">Uncharacterized protein</fullName>
    </submittedName>
</protein>
<comment type="caution">
    <text evidence="1">The sequence shown here is derived from an EMBL/GenBank/DDBJ whole genome shotgun (WGS) entry which is preliminary data.</text>
</comment>
<evidence type="ECO:0000313" key="2">
    <source>
        <dbReference type="Proteomes" id="UP001153269"/>
    </source>
</evidence>
<dbReference type="EMBL" id="CADEAL010002113">
    <property type="protein sequence ID" value="CAB1438186.1"/>
    <property type="molecule type" value="Genomic_DNA"/>
</dbReference>
<gene>
    <name evidence="1" type="ORF">PLEPLA_LOCUS26140</name>
</gene>